<evidence type="ECO:0000313" key="7">
    <source>
        <dbReference type="EMBL" id="CUO05614.1"/>
    </source>
</evidence>
<dbReference type="PANTHER" id="PTHR43823:SF3">
    <property type="entry name" value="MULTIDRUG EXPORT PROTEIN MEPA"/>
    <property type="match status" value="1"/>
</dbReference>
<comment type="subcellular location">
    <subcellularLocation>
        <location evidence="1">Cell membrane</location>
        <topology evidence="1">Multi-pass membrane protein</topology>
    </subcellularLocation>
</comment>
<dbReference type="Pfam" id="PF01554">
    <property type="entry name" value="MatE"/>
    <property type="match status" value="1"/>
</dbReference>
<evidence type="ECO:0000256" key="5">
    <source>
        <dbReference type="ARBA" id="ARBA00023136"/>
    </source>
</evidence>
<dbReference type="InterPro" id="IPR051327">
    <property type="entry name" value="MATE_MepA_subfamily"/>
</dbReference>
<feature type="transmembrane region" description="Helical" evidence="6">
    <location>
        <begin position="134"/>
        <end position="156"/>
    </location>
</feature>
<keyword evidence="5 6" id="KW-0472">Membrane</keyword>
<name>A0A174BXU8_9FIRM</name>
<dbReference type="AlphaFoldDB" id="A0A174BXU8"/>
<feature type="transmembrane region" description="Helical" evidence="6">
    <location>
        <begin position="163"/>
        <end position="182"/>
    </location>
</feature>
<evidence type="ECO:0000256" key="3">
    <source>
        <dbReference type="ARBA" id="ARBA00022692"/>
    </source>
</evidence>
<dbReference type="GO" id="GO:0042910">
    <property type="term" value="F:xenobiotic transmembrane transporter activity"/>
    <property type="evidence" value="ECO:0007669"/>
    <property type="project" value="InterPro"/>
</dbReference>
<keyword evidence="2" id="KW-1003">Cell membrane</keyword>
<accession>A0A174BXU8</accession>
<reference evidence="7 8" key="1">
    <citation type="submission" date="2015-09" db="EMBL/GenBank/DDBJ databases">
        <authorList>
            <consortium name="Pathogen Informatics"/>
        </authorList>
    </citation>
    <scope>NUCLEOTIDE SEQUENCE [LARGE SCALE GENOMIC DNA]</scope>
    <source>
        <strain evidence="7 8">2789STDY5834866</strain>
    </source>
</reference>
<dbReference type="GO" id="GO:0015297">
    <property type="term" value="F:antiporter activity"/>
    <property type="evidence" value="ECO:0007669"/>
    <property type="project" value="InterPro"/>
</dbReference>
<protein>
    <submittedName>
        <fullName evidence="7">Multidrug export protein mepA</fullName>
    </submittedName>
</protein>
<evidence type="ECO:0000256" key="1">
    <source>
        <dbReference type="ARBA" id="ARBA00004651"/>
    </source>
</evidence>
<evidence type="ECO:0000256" key="2">
    <source>
        <dbReference type="ARBA" id="ARBA00022475"/>
    </source>
</evidence>
<organism evidence="7 8">
    <name type="scientific">Coprococcus comes</name>
    <dbReference type="NCBI Taxonomy" id="410072"/>
    <lineage>
        <taxon>Bacteria</taxon>
        <taxon>Bacillati</taxon>
        <taxon>Bacillota</taxon>
        <taxon>Clostridia</taxon>
        <taxon>Lachnospirales</taxon>
        <taxon>Lachnospiraceae</taxon>
        <taxon>Coprococcus</taxon>
    </lineage>
</organism>
<proteinExistence type="predicted"/>
<keyword evidence="3 6" id="KW-0812">Transmembrane</keyword>
<dbReference type="EMBL" id="CYZK01000006">
    <property type="protein sequence ID" value="CUO05614.1"/>
    <property type="molecule type" value="Genomic_DNA"/>
</dbReference>
<dbReference type="RefSeq" id="WP_055261063.1">
    <property type="nucleotide sequence ID" value="NZ_CYZK01000006.1"/>
</dbReference>
<dbReference type="GO" id="GO:0005886">
    <property type="term" value="C:plasma membrane"/>
    <property type="evidence" value="ECO:0007669"/>
    <property type="project" value="UniProtKB-SubCell"/>
</dbReference>
<gene>
    <name evidence="7" type="primary">mepA_7</name>
    <name evidence="7" type="ORF">ERS852481_01292</name>
</gene>
<feature type="transmembrane region" description="Helical" evidence="6">
    <location>
        <begin position="96"/>
        <end position="114"/>
    </location>
</feature>
<dbReference type="Proteomes" id="UP000095362">
    <property type="component" value="Unassembled WGS sequence"/>
</dbReference>
<dbReference type="InterPro" id="IPR002528">
    <property type="entry name" value="MATE_fam"/>
</dbReference>
<evidence type="ECO:0000256" key="4">
    <source>
        <dbReference type="ARBA" id="ARBA00022989"/>
    </source>
</evidence>
<feature type="transmembrane region" description="Helical" evidence="6">
    <location>
        <begin position="53"/>
        <end position="75"/>
    </location>
</feature>
<feature type="transmembrane region" description="Helical" evidence="6">
    <location>
        <begin position="12"/>
        <end position="33"/>
    </location>
</feature>
<evidence type="ECO:0000256" key="6">
    <source>
        <dbReference type="SAM" id="Phobius"/>
    </source>
</evidence>
<sequence length="259" mass="28876">MDIKQIKANKIRMILQFSIPSIIAMLLQTVITITDGYFTGNYVGQNALAAINLGLPILYFYLGTGLCIGVGGSVISGRMFGANERKKSSEVFSQTVVAVLITCLAISVIVFLLFTPILKILRADGDLSVYFTEYYRIMLFTYPLMVVGTIFGMFIRVDGKPQICMLVSIAGCILNGVLDFFFVDIMRFGIQGSAAASLMVQLLTVLVQMFYFISRKTGIGFRKFSFDRGINKEMILNGSSEFIGEMVSRWWKKVHFLMG</sequence>
<feature type="transmembrane region" description="Helical" evidence="6">
    <location>
        <begin position="194"/>
        <end position="213"/>
    </location>
</feature>
<keyword evidence="4 6" id="KW-1133">Transmembrane helix</keyword>
<dbReference type="PANTHER" id="PTHR43823">
    <property type="entry name" value="SPORULATION PROTEIN YKVU"/>
    <property type="match status" value="1"/>
</dbReference>
<evidence type="ECO:0000313" key="8">
    <source>
        <dbReference type="Proteomes" id="UP000095362"/>
    </source>
</evidence>